<dbReference type="PANTHER" id="PTHR37419:SF1">
    <property type="entry name" value="SERINE_THREONINE-PROTEIN KINASE TOXIN HIPA"/>
    <property type="match status" value="1"/>
</dbReference>
<comment type="similarity">
    <text evidence="1">Belongs to the HipA Ser/Thr kinase family.</text>
</comment>
<dbReference type="Pfam" id="PF13657">
    <property type="entry name" value="Couple_hipA"/>
    <property type="match status" value="1"/>
</dbReference>
<dbReference type="Pfam" id="PF07804">
    <property type="entry name" value="HipA_C"/>
    <property type="match status" value="1"/>
</dbReference>
<dbReference type="InterPro" id="IPR017508">
    <property type="entry name" value="HipA_N1"/>
</dbReference>
<dbReference type="NCBIfam" id="TIGR03071">
    <property type="entry name" value="couple_hipA"/>
    <property type="match status" value="1"/>
</dbReference>
<keyword evidence="3" id="KW-0418">Kinase</keyword>
<dbReference type="InterPro" id="IPR052028">
    <property type="entry name" value="HipA_Ser/Thr_kinase"/>
</dbReference>
<organism evidence="6 7">
    <name type="scientific">Ferrimonas pelagia</name>
    <dbReference type="NCBI Taxonomy" id="1177826"/>
    <lineage>
        <taxon>Bacteria</taxon>
        <taxon>Pseudomonadati</taxon>
        <taxon>Pseudomonadota</taxon>
        <taxon>Gammaproteobacteria</taxon>
        <taxon>Alteromonadales</taxon>
        <taxon>Ferrimonadaceae</taxon>
        <taxon>Ferrimonas</taxon>
    </lineage>
</organism>
<feature type="domain" description="HipA N-terminal subdomain 1" evidence="5">
    <location>
        <begin position="14"/>
        <end position="114"/>
    </location>
</feature>
<evidence type="ECO:0000313" key="7">
    <source>
        <dbReference type="Proteomes" id="UP001499988"/>
    </source>
</evidence>
<name>A0ABP9ETF8_9GAMM</name>
<evidence type="ECO:0000256" key="1">
    <source>
        <dbReference type="ARBA" id="ARBA00010164"/>
    </source>
</evidence>
<evidence type="ECO:0000256" key="3">
    <source>
        <dbReference type="ARBA" id="ARBA00022777"/>
    </source>
</evidence>
<dbReference type="Gene3D" id="1.10.1070.20">
    <property type="match status" value="1"/>
</dbReference>
<reference evidence="7" key="1">
    <citation type="journal article" date="2019" name="Int. J. Syst. Evol. Microbiol.">
        <title>The Global Catalogue of Microorganisms (GCM) 10K type strain sequencing project: providing services to taxonomists for standard genome sequencing and annotation.</title>
        <authorList>
            <consortium name="The Broad Institute Genomics Platform"/>
            <consortium name="The Broad Institute Genome Sequencing Center for Infectious Disease"/>
            <person name="Wu L."/>
            <person name="Ma J."/>
        </authorList>
    </citation>
    <scope>NUCLEOTIDE SEQUENCE [LARGE SCALE GENOMIC DNA]</scope>
    <source>
        <strain evidence="7">JCM 18401</strain>
    </source>
</reference>
<dbReference type="RefSeq" id="WP_345335079.1">
    <property type="nucleotide sequence ID" value="NZ_BAABJZ010000050.1"/>
</dbReference>
<protein>
    <submittedName>
        <fullName evidence="6">Type II toxin-antitoxin system HipA family toxin</fullName>
    </submittedName>
</protein>
<dbReference type="PANTHER" id="PTHR37419">
    <property type="entry name" value="SERINE/THREONINE-PROTEIN KINASE TOXIN HIPA"/>
    <property type="match status" value="1"/>
</dbReference>
<evidence type="ECO:0000259" key="5">
    <source>
        <dbReference type="Pfam" id="PF13657"/>
    </source>
</evidence>
<dbReference type="Proteomes" id="UP001499988">
    <property type="component" value="Unassembled WGS sequence"/>
</dbReference>
<evidence type="ECO:0000313" key="6">
    <source>
        <dbReference type="EMBL" id="GAA4885124.1"/>
    </source>
</evidence>
<evidence type="ECO:0000259" key="4">
    <source>
        <dbReference type="Pfam" id="PF07804"/>
    </source>
</evidence>
<gene>
    <name evidence="6" type="ORF">GCM10023333_18430</name>
</gene>
<feature type="domain" description="HipA-like C-terminal" evidence="4">
    <location>
        <begin position="151"/>
        <end position="390"/>
    </location>
</feature>
<dbReference type="InterPro" id="IPR012893">
    <property type="entry name" value="HipA-like_C"/>
</dbReference>
<keyword evidence="2" id="KW-0808">Transferase</keyword>
<proteinExistence type="inferred from homology"/>
<accession>A0ABP9ETF8</accession>
<evidence type="ECO:0000256" key="2">
    <source>
        <dbReference type="ARBA" id="ARBA00022679"/>
    </source>
</evidence>
<keyword evidence="7" id="KW-1185">Reference proteome</keyword>
<dbReference type="EMBL" id="BAABJZ010000050">
    <property type="protein sequence ID" value="GAA4885124.1"/>
    <property type="molecule type" value="Genomic_DNA"/>
</dbReference>
<comment type="caution">
    <text evidence="6">The sequence shown here is derived from an EMBL/GenBank/DDBJ whole genome shotgun (WGS) entry which is preliminary data.</text>
</comment>
<sequence length="424" mass="47867">MQKRQEQVQGIALHLHGIRVGVVARFAGNKNILSFDPEYAASTSPDRPIVTLQQLADSGYLQRPQIRTNRLPALLSNLLPEGALRTYHALRLKIAEDDEFILMLSLGRNLPGALIAEPIPAGEIPSWALVAREQAEAIQIAPPEEVGDQALAGVQMKFSAIKGDGRFNVSQESGDDNWIVKTPSTNHPFVPANEYTAMRLAESVGVRIPDIDLAPLSAVGELPNIQLPQEQHAYLIHRFDRHGTQRIHTEDFAQITEQYAREKYEKVNYQQMLLIMRSLMDADAFREDMEEFVRRLVVNILVGNGDAHLKNWTLIYSNGTRPRLSPAYDIVSTVVYIQNEQDFALKLMGTKRWYDVSLVQFKALAKELGIRPTLMQKIVKDTVAKAREIWPTLLAELPMDSKQKALLVEHMNRLHEDFRLNLSA</sequence>